<keyword evidence="2" id="KW-1185">Reference proteome</keyword>
<dbReference type="PIRSF" id="PIRSF034285">
    <property type="entry name" value="UCP034285"/>
    <property type="match status" value="1"/>
</dbReference>
<dbReference type="EMBL" id="JOKJ01000008">
    <property type="protein sequence ID" value="KEQ09024.1"/>
    <property type="molecule type" value="Genomic_DNA"/>
</dbReference>
<dbReference type="InterPro" id="IPR017026">
    <property type="entry name" value="ImuA"/>
</dbReference>
<proteinExistence type="predicted"/>
<organism evidence="1 2">
    <name type="scientific">Pseudorhizobium pelagicum</name>
    <dbReference type="NCBI Taxonomy" id="1509405"/>
    <lineage>
        <taxon>Bacteria</taxon>
        <taxon>Pseudomonadati</taxon>
        <taxon>Pseudomonadota</taxon>
        <taxon>Alphaproteobacteria</taxon>
        <taxon>Hyphomicrobiales</taxon>
        <taxon>Rhizobiaceae</taxon>
        <taxon>Rhizobium/Agrobacterium group</taxon>
        <taxon>Pseudorhizobium</taxon>
    </lineage>
</organism>
<dbReference type="RefSeq" id="WP_037164390.1">
    <property type="nucleotide sequence ID" value="NZ_JOKI01000006.1"/>
</dbReference>
<sequence>MSRVHNSRVIDELRDRIAGLEGRGSKNAAVLPFGVRQIDERLPGGGLAYGALHEIAGGGTGTVDGAAAALFAAGIAARANGKVLWCLTRPDLFAPALSQAGLHPDRVIYCQADKEEDVLASMEEGLSFGGLAAVVGELVRLPMTASRRLQLAAEKTGTIGLVVRRWRRQTEASDYGNPTASSTRWRVSVLPSEPLPVAGVGRARWLAELMRVKAGECAEYEIGACDAKGCVCLLPVSANGPDQTSWRGNHAG</sequence>
<dbReference type="Gene3D" id="3.40.50.300">
    <property type="entry name" value="P-loop containing nucleotide triphosphate hydrolases"/>
    <property type="match status" value="1"/>
</dbReference>
<evidence type="ECO:0008006" key="3">
    <source>
        <dbReference type="Google" id="ProtNLM"/>
    </source>
</evidence>
<evidence type="ECO:0000313" key="2">
    <source>
        <dbReference type="Proteomes" id="UP000052167"/>
    </source>
</evidence>
<gene>
    <name evidence="1" type="ORF">GV68_24955</name>
</gene>
<name>A0A922P0W8_9HYPH</name>
<dbReference type="Proteomes" id="UP000052167">
    <property type="component" value="Unassembled WGS sequence"/>
</dbReference>
<evidence type="ECO:0000313" key="1">
    <source>
        <dbReference type="EMBL" id="KEQ09024.1"/>
    </source>
</evidence>
<dbReference type="AlphaFoldDB" id="A0A922P0W8"/>
<dbReference type="OrthoDB" id="7202530at2"/>
<reference evidence="1 2" key="1">
    <citation type="submission" date="2014-06" db="EMBL/GenBank/DDBJ databases">
        <title>Rhizobium pelagicum/R2-400B4.</title>
        <authorList>
            <person name="Kimes N.E."/>
            <person name="Lopez-Perez M."/>
        </authorList>
    </citation>
    <scope>NUCLEOTIDE SEQUENCE [LARGE SCALE GENOMIC DNA]</scope>
    <source>
        <strain evidence="1 2">R2-400B4</strain>
    </source>
</reference>
<protein>
    <recommendedName>
        <fullName evidence="3">Damage-inducible mutagenesis protein</fullName>
    </recommendedName>
</protein>
<comment type="caution">
    <text evidence="1">The sequence shown here is derived from an EMBL/GenBank/DDBJ whole genome shotgun (WGS) entry which is preliminary data.</text>
</comment>
<dbReference type="InterPro" id="IPR027417">
    <property type="entry name" value="P-loop_NTPase"/>
</dbReference>
<dbReference type="SUPFAM" id="SSF52540">
    <property type="entry name" value="P-loop containing nucleoside triphosphate hydrolases"/>
    <property type="match status" value="1"/>
</dbReference>
<accession>A0A922P0W8</accession>